<feature type="domain" description="Dienelactone hydrolase" evidence="2">
    <location>
        <begin position="67"/>
        <end position="244"/>
    </location>
</feature>
<dbReference type="InterPro" id="IPR002925">
    <property type="entry name" value="Dienelactn_hydro"/>
</dbReference>
<dbReference type="GO" id="GO:0052689">
    <property type="term" value="F:carboxylic ester hydrolase activity"/>
    <property type="evidence" value="ECO:0007669"/>
    <property type="project" value="UniProtKB-ARBA"/>
</dbReference>
<protein>
    <submittedName>
        <fullName evidence="3">Alpha/beta fold hydrolase</fullName>
    </submittedName>
</protein>
<organism evidence="3 4">
    <name type="scientific">Tectimicrobiota bacterium</name>
    <dbReference type="NCBI Taxonomy" id="2528274"/>
    <lineage>
        <taxon>Bacteria</taxon>
        <taxon>Pseudomonadati</taxon>
        <taxon>Nitrospinota/Tectimicrobiota group</taxon>
        <taxon>Candidatus Tectimicrobiota</taxon>
    </lineage>
</organism>
<dbReference type="Proteomes" id="UP000782312">
    <property type="component" value="Unassembled WGS sequence"/>
</dbReference>
<dbReference type="EMBL" id="JACPUR010000032">
    <property type="protein sequence ID" value="MBI3128570.1"/>
    <property type="molecule type" value="Genomic_DNA"/>
</dbReference>
<dbReference type="SUPFAM" id="SSF53474">
    <property type="entry name" value="alpha/beta-Hydrolases"/>
    <property type="match status" value="1"/>
</dbReference>
<evidence type="ECO:0000256" key="1">
    <source>
        <dbReference type="ARBA" id="ARBA00022801"/>
    </source>
</evidence>
<dbReference type="InterPro" id="IPR050261">
    <property type="entry name" value="FrsA_esterase"/>
</dbReference>
<gene>
    <name evidence="3" type="ORF">HYZ11_13275</name>
</gene>
<accession>A0A932I282</accession>
<dbReference type="PANTHER" id="PTHR22946">
    <property type="entry name" value="DIENELACTONE HYDROLASE DOMAIN-CONTAINING PROTEIN-RELATED"/>
    <property type="match status" value="1"/>
</dbReference>
<comment type="caution">
    <text evidence="3">The sequence shown here is derived from an EMBL/GenBank/DDBJ whole genome shotgun (WGS) entry which is preliminary data.</text>
</comment>
<dbReference type="AlphaFoldDB" id="A0A932I282"/>
<keyword evidence="1 3" id="KW-0378">Hydrolase</keyword>
<proteinExistence type="predicted"/>
<name>A0A932I282_UNCTE</name>
<dbReference type="Pfam" id="PF01738">
    <property type="entry name" value="DLH"/>
    <property type="match status" value="1"/>
</dbReference>
<evidence type="ECO:0000313" key="4">
    <source>
        <dbReference type="Proteomes" id="UP000782312"/>
    </source>
</evidence>
<evidence type="ECO:0000259" key="2">
    <source>
        <dbReference type="Pfam" id="PF01738"/>
    </source>
</evidence>
<evidence type="ECO:0000313" key="3">
    <source>
        <dbReference type="EMBL" id="MBI3128570.1"/>
    </source>
</evidence>
<sequence>MRRKAGRRMRPAAALALAVLILGGGAWAEELHIHYPWREAVVVVPAPEGFILGRMNEKLVLDRLSRLPAGKKFPAVLYLHGCSGVAPENFDYIHLLAGEGYAVVAPDSFARPDRPETCDPKRYAGVLGAPQAEVNRMRREEIQESLEHLRRLPWVDQRNIFLMGHSQGGGAASSYSGGGFRGVILSGSLCPSGLNAPAGTPVLALYSKRDPWLQGRDPRSCEARGKERGLPIEFHLFPGNFHNQAKNPQARELILDFLRRHTEPSARMTGSVR</sequence>
<dbReference type="PANTHER" id="PTHR22946:SF9">
    <property type="entry name" value="POLYKETIDE TRANSFERASE AF380"/>
    <property type="match status" value="1"/>
</dbReference>
<reference evidence="3" key="1">
    <citation type="submission" date="2020-07" db="EMBL/GenBank/DDBJ databases">
        <title>Huge and variable diversity of episymbiotic CPR bacteria and DPANN archaea in groundwater ecosystems.</title>
        <authorList>
            <person name="He C.Y."/>
            <person name="Keren R."/>
            <person name="Whittaker M."/>
            <person name="Farag I.F."/>
            <person name="Doudna J."/>
            <person name="Cate J.H.D."/>
            <person name="Banfield J.F."/>
        </authorList>
    </citation>
    <scope>NUCLEOTIDE SEQUENCE</scope>
    <source>
        <strain evidence="3">NC_groundwater_763_Ag_S-0.2um_68_21</strain>
    </source>
</reference>
<dbReference type="InterPro" id="IPR029058">
    <property type="entry name" value="AB_hydrolase_fold"/>
</dbReference>
<dbReference type="Gene3D" id="3.40.50.1820">
    <property type="entry name" value="alpha/beta hydrolase"/>
    <property type="match status" value="1"/>
</dbReference>